<gene>
    <name evidence="7" type="primary">rapZ</name>
    <name evidence="7" type="ORF">GND95_04900</name>
</gene>
<dbReference type="GO" id="GO:0005525">
    <property type="term" value="F:GTP binding"/>
    <property type="evidence" value="ECO:0007669"/>
    <property type="project" value="UniProtKB-UniRule"/>
</dbReference>
<dbReference type="OrthoDB" id="9784461at2"/>
<feature type="binding site" evidence="4">
    <location>
        <begin position="8"/>
        <end position="15"/>
    </location>
    <ligand>
        <name>ATP</name>
        <dbReference type="ChEBI" id="CHEBI:30616"/>
    </ligand>
</feature>
<feature type="binding site" evidence="4">
    <location>
        <begin position="59"/>
        <end position="62"/>
    </location>
    <ligand>
        <name>GTP</name>
        <dbReference type="ChEBI" id="CHEBI:37565"/>
    </ligand>
</feature>
<keyword evidence="2 4" id="KW-0067">ATP-binding</keyword>
<evidence type="ECO:0000259" key="5">
    <source>
        <dbReference type="Pfam" id="PF03668"/>
    </source>
</evidence>
<dbReference type="InterPro" id="IPR053930">
    <property type="entry name" value="RapZ-like_N"/>
</dbReference>
<evidence type="ECO:0000256" key="1">
    <source>
        <dbReference type="ARBA" id="ARBA00022741"/>
    </source>
</evidence>
<sequence>MRFVIVTGMSGAGKSTAAKMLEDLGFFCVDNLPPALIPKFAEICSAQGSEIDKVAVGIDTRGGKLFSDLFDGLEALKAKGFNYEILFLDASDHVLIKRFKETRRKHPLIDSERINVGIEKERHILKEVKEKADYIIDTSNILTRQLKEELFHIFVEEKPFESLMITVLSFGFKYGIPNDSDLVFDVRFIPNPYYIPEMKHKTGNDKEVQEYVMHWEESQTFLSKMEDLVEFLIPNYIKEGKNQLVISIGCTGGKHRSVTLANALYEVLKKKGHRTIINHRDIDKDKKLGK</sequence>
<dbReference type="AlphaFoldDB" id="A0A7C8LLC2"/>
<dbReference type="InterPro" id="IPR005337">
    <property type="entry name" value="RapZ-like"/>
</dbReference>
<dbReference type="GO" id="GO:0005524">
    <property type="term" value="F:ATP binding"/>
    <property type="evidence" value="ECO:0007669"/>
    <property type="project" value="UniProtKB-UniRule"/>
</dbReference>
<evidence type="ECO:0000256" key="3">
    <source>
        <dbReference type="ARBA" id="ARBA00023134"/>
    </source>
</evidence>
<reference evidence="7 8" key="1">
    <citation type="submission" date="2019-12" db="EMBL/GenBank/DDBJ databases">
        <title>Defluviitalea raffinosedens, isolated from a biogas fermenter, genome sequencing and characterization.</title>
        <authorList>
            <person name="Rettenmaier R."/>
            <person name="Schneider M."/>
            <person name="Neuhaus K."/>
            <person name="Liebl W."/>
            <person name="Zverlov V."/>
        </authorList>
    </citation>
    <scope>NUCLEOTIDE SEQUENCE [LARGE SCALE GENOMIC DNA]</scope>
    <source>
        <strain evidence="7 8">249c-K6</strain>
    </source>
</reference>
<accession>A0A7C8LLC2</accession>
<dbReference type="HAMAP" id="MF_00636">
    <property type="entry name" value="RapZ_like"/>
    <property type="match status" value="1"/>
</dbReference>
<evidence type="ECO:0000313" key="8">
    <source>
        <dbReference type="Proteomes" id="UP000483018"/>
    </source>
</evidence>
<evidence type="ECO:0000256" key="4">
    <source>
        <dbReference type="HAMAP-Rule" id="MF_00636"/>
    </source>
</evidence>
<dbReference type="RefSeq" id="WP_158739735.1">
    <property type="nucleotide sequence ID" value="NZ_JAFBEP010000001.1"/>
</dbReference>
<protein>
    <submittedName>
        <fullName evidence="7">RNase adapter RapZ</fullName>
    </submittedName>
</protein>
<name>A0A7C8LLC2_9FIRM</name>
<feature type="domain" description="RapZ-like N-terminal" evidence="5">
    <location>
        <begin position="1"/>
        <end position="155"/>
    </location>
</feature>
<dbReference type="Pfam" id="PF22740">
    <property type="entry name" value="PapZ_C"/>
    <property type="match status" value="1"/>
</dbReference>
<dbReference type="NCBIfam" id="NF003828">
    <property type="entry name" value="PRK05416.1"/>
    <property type="match status" value="1"/>
</dbReference>
<evidence type="ECO:0000313" key="7">
    <source>
        <dbReference type="EMBL" id="KAE9635487.1"/>
    </source>
</evidence>
<dbReference type="Proteomes" id="UP000483018">
    <property type="component" value="Unassembled WGS sequence"/>
</dbReference>
<proteinExistence type="inferred from homology"/>
<comment type="caution">
    <text evidence="7">The sequence shown here is derived from an EMBL/GenBank/DDBJ whole genome shotgun (WGS) entry which is preliminary data.</text>
</comment>
<feature type="domain" description="RapZ C-terminal" evidence="6">
    <location>
        <begin position="164"/>
        <end position="283"/>
    </location>
</feature>
<organism evidence="7 8">
    <name type="scientific">Defluviitalea raffinosedens</name>
    <dbReference type="NCBI Taxonomy" id="1450156"/>
    <lineage>
        <taxon>Bacteria</taxon>
        <taxon>Bacillati</taxon>
        <taxon>Bacillota</taxon>
        <taxon>Clostridia</taxon>
        <taxon>Lachnospirales</taxon>
        <taxon>Defluviitaleaceae</taxon>
        <taxon>Defluviitalea</taxon>
    </lineage>
</organism>
<dbReference type="Gene3D" id="3.40.50.300">
    <property type="entry name" value="P-loop containing nucleotide triphosphate hydrolases"/>
    <property type="match status" value="1"/>
</dbReference>
<keyword evidence="8" id="KW-1185">Reference proteome</keyword>
<dbReference type="InterPro" id="IPR053931">
    <property type="entry name" value="RapZ_C"/>
</dbReference>
<dbReference type="PIRSF" id="PIRSF005052">
    <property type="entry name" value="P-loopkin"/>
    <property type="match status" value="1"/>
</dbReference>
<dbReference type="InterPro" id="IPR027417">
    <property type="entry name" value="P-loop_NTPase"/>
</dbReference>
<dbReference type="SUPFAM" id="SSF52540">
    <property type="entry name" value="P-loop containing nucleoside triphosphate hydrolases"/>
    <property type="match status" value="1"/>
</dbReference>
<evidence type="ECO:0000259" key="6">
    <source>
        <dbReference type="Pfam" id="PF22740"/>
    </source>
</evidence>
<dbReference type="EMBL" id="WSLF01000003">
    <property type="protein sequence ID" value="KAE9635487.1"/>
    <property type="molecule type" value="Genomic_DNA"/>
</dbReference>
<keyword evidence="3 4" id="KW-0342">GTP-binding</keyword>
<keyword evidence="1 4" id="KW-0547">Nucleotide-binding</keyword>
<dbReference type="PANTHER" id="PTHR30448">
    <property type="entry name" value="RNASE ADAPTER PROTEIN RAPZ"/>
    <property type="match status" value="1"/>
</dbReference>
<dbReference type="Pfam" id="PF03668">
    <property type="entry name" value="RapZ-like_N"/>
    <property type="match status" value="1"/>
</dbReference>
<dbReference type="PANTHER" id="PTHR30448:SF0">
    <property type="entry name" value="RNASE ADAPTER PROTEIN RAPZ"/>
    <property type="match status" value="1"/>
</dbReference>
<evidence type="ECO:0000256" key="2">
    <source>
        <dbReference type="ARBA" id="ARBA00022840"/>
    </source>
</evidence>